<dbReference type="PRINTS" id="PR00320">
    <property type="entry name" value="GPROTEINBRPT"/>
</dbReference>
<dbReference type="AlphaFoldDB" id="A0A8C4WYQ1"/>
<accession>A0A8C4WYQ1</accession>
<reference evidence="5" key="2">
    <citation type="submission" date="2025-09" db="UniProtKB">
        <authorList>
            <consortium name="Ensembl"/>
        </authorList>
    </citation>
    <scope>IDENTIFICATION</scope>
</reference>
<dbReference type="PANTHER" id="PTHR14604:SF3">
    <property type="entry name" value="SPERM-ASSOCIATED ANTIGEN 16 PROTEIN"/>
    <property type="match status" value="1"/>
</dbReference>
<sequence>MQRQGLLKPEEMQTLPDVYTQNLELRMKITMLLKELDNAQAITRKEESTLKSLQKQVNFYRLHHQRTLQEKKHISENLKRLQAEVVTHTSSLKQLKEKYEALFREKALMMLEKKKTAAQISELQALLCIPKFGENVHTDCEAGKLPERRTQAALRVMRRQPHNNKDPCDQSCQVIRRYPKDSDFPTEVMVNPELKEALNHPCRLLQRRNLKQLLTLKAHTLPINSLTLHPHKQIVVSASDDKLWKMWLIPENNPVMVGKGHKSWISDCSFHQSSPALVTASGDRSVCIWDTAQACTTLILEGHSQAVWSCAWQTYSDFIASGSADTTAKIWDVKSERCRNTIRGHTDVVNSVRFLPFSSILLTSSADKTLSLWDVRTGLCTKTLFGHKHSCNDASFSPKGNIVASCDSHGMVILWDLRTFAITFCVNAGCDSANAISFNPSGKLLAVANEDGSVKLLVVNSGIIIEDLDHGSAVRTVVFDHGGDGIISGCSDGTIRSWGQSHDLQAHYPGGR</sequence>
<dbReference type="InterPro" id="IPR050995">
    <property type="entry name" value="WD-F-box_domain-protein"/>
</dbReference>
<feature type="repeat" description="WD" evidence="3">
    <location>
        <begin position="342"/>
        <end position="383"/>
    </location>
</feature>
<dbReference type="Pfam" id="PF00400">
    <property type="entry name" value="WD40"/>
    <property type="match status" value="7"/>
</dbReference>
<dbReference type="SMART" id="SM00320">
    <property type="entry name" value="WD40"/>
    <property type="match status" value="7"/>
</dbReference>
<dbReference type="CDD" id="cd00200">
    <property type="entry name" value="WD40"/>
    <property type="match status" value="1"/>
</dbReference>
<dbReference type="PROSITE" id="PS00678">
    <property type="entry name" value="WD_REPEATS_1"/>
    <property type="match status" value="2"/>
</dbReference>
<dbReference type="InterPro" id="IPR019775">
    <property type="entry name" value="WD40_repeat_CS"/>
</dbReference>
<keyword evidence="1 3" id="KW-0853">WD repeat</keyword>
<keyword evidence="6" id="KW-1185">Reference proteome</keyword>
<organism evidence="5 6">
    <name type="scientific">Eptatretus burgeri</name>
    <name type="common">Inshore hagfish</name>
    <dbReference type="NCBI Taxonomy" id="7764"/>
    <lineage>
        <taxon>Eukaryota</taxon>
        <taxon>Metazoa</taxon>
        <taxon>Chordata</taxon>
        <taxon>Craniata</taxon>
        <taxon>Vertebrata</taxon>
        <taxon>Cyclostomata</taxon>
        <taxon>Myxini</taxon>
        <taxon>Myxiniformes</taxon>
        <taxon>Myxinidae</taxon>
        <taxon>Eptatretinae</taxon>
        <taxon>Eptatretus</taxon>
    </lineage>
</organism>
<evidence type="ECO:0000256" key="2">
    <source>
        <dbReference type="ARBA" id="ARBA00022737"/>
    </source>
</evidence>
<evidence type="ECO:0000256" key="3">
    <source>
        <dbReference type="PROSITE-ProRule" id="PRU00221"/>
    </source>
</evidence>
<feature type="coiled-coil region" evidence="4">
    <location>
        <begin position="36"/>
        <end position="112"/>
    </location>
</feature>
<evidence type="ECO:0000313" key="5">
    <source>
        <dbReference type="Ensembl" id="ENSEBUP00000020621.1"/>
    </source>
</evidence>
<dbReference type="GeneTree" id="ENSGT00940000155053"/>
<dbReference type="PANTHER" id="PTHR14604">
    <property type="entry name" value="WD40 REPEAT PF20"/>
    <property type="match status" value="1"/>
</dbReference>
<dbReference type="PROSITE" id="PS50294">
    <property type="entry name" value="WD_REPEATS_REGION"/>
    <property type="match status" value="5"/>
</dbReference>
<feature type="repeat" description="WD" evidence="3">
    <location>
        <begin position="216"/>
        <end position="257"/>
    </location>
</feature>
<dbReference type="InterPro" id="IPR020472">
    <property type="entry name" value="WD40_PAC1"/>
</dbReference>
<dbReference type="InterPro" id="IPR001680">
    <property type="entry name" value="WD40_rpt"/>
</dbReference>
<dbReference type="SUPFAM" id="SSF50978">
    <property type="entry name" value="WD40 repeat-like"/>
    <property type="match status" value="1"/>
</dbReference>
<protein>
    <submittedName>
        <fullName evidence="5">Sperm associated antigen 16</fullName>
    </submittedName>
</protein>
<feature type="repeat" description="WD" evidence="3">
    <location>
        <begin position="467"/>
        <end position="498"/>
    </location>
</feature>
<dbReference type="InterPro" id="IPR036322">
    <property type="entry name" value="WD40_repeat_dom_sf"/>
</dbReference>
<name>A0A8C4WYQ1_EPTBU</name>
<dbReference type="Gene3D" id="2.130.10.10">
    <property type="entry name" value="YVTN repeat-like/Quinoprotein amine dehydrogenase"/>
    <property type="match status" value="3"/>
</dbReference>
<keyword evidence="4" id="KW-0175">Coiled coil</keyword>
<evidence type="ECO:0000313" key="6">
    <source>
        <dbReference type="Proteomes" id="UP000694388"/>
    </source>
</evidence>
<proteinExistence type="predicted"/>
<keyword evidence="2" id="KW-0677">Repeat</keyword>
<dbReference type="OMA" id="VSDDETW"/>
<dbReference type="InterPro" id="IPR015943">
    <property type="entry name" value="WD40/YVTN_repeat-like_dom_sf"/>
</dbReference>
<feature type="repeat" description="WD" evidence="3">
    <location>
        <begin position="258"/>
        <end position="290"/>
    </location>
</feature>
<reference evidence="5" key="1">
    <citation type="submission" date="2025-08" db="UniProtKB">
        <authorList>
            <consortium name="Ensembl"/>
        </authorList>
    </citation>
    <scope>IDENTIFICATION</scope>
</reference>
<evidence type="ECO:0000256" key="1">
    <source>
        <dbReference type="ARBA" id="ARBA00022574"/>
    </source>
</evidence>
<dbReference type="Proteomes" id="UP000694388">
    <property type="component" value="Unplaced"/>
</dbReference>
<feature type="repeat" description="WD" evidence="3">
    <location>
        <begin position="300"/>
        <end position="341"/>
    </location>
</feature>
<feature type="repeat" description="WD" evidence="3">
    <location>
        <begin position="384"/>
        <end position="419"/>
    </location>
</feature>
<dbReference type="Ensembl" id="ENSEBUT00000021197.1">
    <property type="protein sequence ID" value="ENSEBUP00000020621.1"/>
    <property type="gene ID" value="ENSEBUG00000012763.1"/>
</dbReference>
<evidence type="ECO:0000256" key="4">
    <source>
        <dbReference type="SAM" id="Coils"/>
    </source>
</evidence>
<dbReference type="PROSITE" id="PS50082">
    <property type="entry name" value="WD_REPEATS_2"/>
    <property type="match status" value="6"/>
</dbReference>